<dbReference type="PANTHER" id="PTHR11927">
    <property type="entry name" value="GALACTOSIDE 2-L-FUCOSYLTRANSFERASE"/>
    <property type="match status" value="1"/>
</dbReference>
<evidence type="ECO:0000256" key="1">
    <source>
        <dbReference type="ARBA" id="ARBA00022676"/>
    </source>
</evidence>
<keyword evidence="5" id="KW-1185">Reference proteome</keyword>
<reference evidence="4" key="2">
    <citation type="submission" date="2020-11" db="EMBL/GenBank/DDBJ databases">
        <authorList>
            <person name="McCartney M.A."/>
            <person name="Auch B."/>
            <person name="Kono T."/>
            <person name="Mallez S."/>
            <person name="Becker A."/>
            <person name="Gohl D.M."/>
            <person name="Silverstein K.A.T."/>
            <person name="Koren S."/>
            <person name="Bechman K.B."/>
            <person name="Herman A."/>
            <person name="Abrahante J.E."/>
            <person name="Garbe J."/>
        </authorList>
    </citation>
    <scope>NUCLEOTIDE SEQUENCE</scope>
    <source>
        <strain evidence="4">Duluth1</strain>
        <tissue evidence="4">Whole animal</tissue>
    </source>
</reference>
<dbReference type="OrthoDB" id="3226at2759"/>
<accession>A0A9D3Y8S1</accession>
<gene>
    <name evidence="4" type="ORF">DPMN_082182</name>
</gene>
<dbReference type="Pfam" id="PF01531">
    <property type="entry name" value="Glyco_transf_11"/>
    <property type="match status" value="1"/>
</dbReference>
<dbReference type="GO" id="GO:0005975">
    <property type="term" value="P:carbohydrate metabolic process"/>
    <property type="evidence" value="ECO:0007669"/>
    <property type="project" value="InterPro"/>
</dbReference>
<keyword evidence="2 3" id="KW-0808">Transferase</keyword>
<comment type="subcellular location">
    <subcellularLocation>
        <location evidence="3">Golgi apparatus</location>
        <location evidence="3">Golgi stack membrane</location>
        <topology evidence="3">Single-pass type II membrane protein</topology>
    </subcellularLocation>
</comment>
<name>A0A9D3Y8S1_DREPO</name>
<dbReference type="AlphaFoldDB" id="A0A9D3Y8S1"/>
<keyword evidence="3" id="KW-0812">Transmembrane</keyword>
<evidence type="ECO:0000256" key="3">
    <source>
        <dbReference type="RuleBase" id="RU363129"/>
    </source>
</evidence>
<evidence type="ECO:0000313" key="5">
    <source>
        <dbReference type="Proteomes" id="UP000828390"/>
    </source>
</evidence>
<sequence>MGKYRWKLPILCIILFVCVRYFVYRQADLNTAVPTSPHGGKAEIVTTVNYFAQISDNSKIMHNGTLIRELNGQQPKLNTVVPVLPQGGKVDIVSNSNSSVHSSDTSKMRHNGTLSIAIIGRLGNQMFQYASILGLADMMNFTQIAIDGGQDLLSSFQLSDKRVNFTRISTKWRTINELLCCAFDKRLTQFNNTEDVHVNGYLVSTKYFHNIKKHIKNEFKFVPRILTEAKIIKNDIAKQFNVTGINYTYIGVHVRRGDFLEKRNIEAGHFTVTKEFITRALQMCTKMFGNDTIFVFSSNGMDWVKYNFNNDTNLKMAFLEGNPAAVDMAVLSLCDHSIVSTGSYGWWAAWLAGGTTIISKQQAINESFLDKQFVYSEYFPPKWVILD</sequence>
<dbReference type="InterPro" id="IPR002516">
    <property type="entry name" value="Glyco_trans_11"/>
</dbReference>
<keyword evidence="3" id="KW-0333">Golgi apparatus</keyword>
<organism evidence="4 5">
    <name type="scientific">Dreissena polymorpha</name>
    <name type="common">Zebra mussel</name>
    <name type="synonym">Mytilus polymorpha</name>
    <dbReference type="NCBI Taxonomy" id="45954"/>
    <lineage>
        <taxon>Eukaryota</taxon>
        <taxon>Metazoa</taxon>
        <taxon>Spiralia</taxon>
        <taxon>Lophotrochozoa</taxon>
        <taxon>Mollusca</taxon>
        <taxon>Bivalvia</taxon>
        <taxon>Autobranchia</taxon>
        <taxon>Heteroconchia</taxon>
        <taxon>Euheterodonta</taxon>
        <taxon>Imparidentia</taxon>
        <taxon>Neoheterodontei</taxon>
        <taxon>Myida</taxon>
        <taxon>Dreissenoidea</taxon>
        <taxon>Dreissenidae</taxon>
        <taxon>Dreissena</taxon>
    </lineage>
</organism>
<keyword evidence="3" id="KW-0325">Glycoprotein</keyword>
<proteinExistence type="inferred from homology"/>
<evidence type="ECO:0000256" key="2">
    <source>
        <dbReference type="ARBA" id="ARBA00022679"/>
    </source>
</evidence>
<dbReference type="EMBL" id="JAIWYP010000016">
    <property type="protein sequence ID" value="KAH3694741.1"/>
    <property type="molecule type" value="Genomic_DNA"/>
</dbReference>
<dbReference type="EC" id="2.4.1.-" evidence="3"/>
<dbReference type="GO" id="GO:0008107">
    <property type="term" value="F:galactoside 2-alpha-L-fucosyltransferase activity"/>
    <property type="evidence" value="ECO:0007669"/>
    <property type="project" value="InterPro"/>
</dbReference>
<dbReference type="Proteomes" id="UP000828390">
    <property type="component" value="Unassembled WGS sequence"/>
</dbReference>
<reference evidence="4" key="1">
    <citation type="journal article" date="2019" name="bioRxiv">
        <title>The Genome of the Zebra Mussel, Dreissena polymorpha: A Resource for Invasive Species Research.</title>
        <authorList>
            <person name="McCartney M.A."/>
            <person name="Auch B."/>
            <person name="Kono T."/>
            <person name="Mallez S."/>
            <person name="Zhang Y."/>
            <person name="Obille A."/>
            <person name="Becker A."/>
            <person name="Abrahante J.E."/>
            <person name="Garbe J."/>
            <person name="Badalamenti J.P."/>
            <person name="Herman A."/>
            <person name="Mangelson H."/>
            <person name="Liachko I."/>
            <person name="Sullivan S."/>
            <person name="Sone E.D."/>
            <person name="Koren S."/>
            <person name="Silverstein K.A.T."/>
            <person name="Beckman K.B."/>
            <person name="Gohl D.M."/>
        </authorList>
    </citation>
    <scope>NUCLEOTIDE SEQUENCE</scope>
    <source>
        <strain evidence="4">Duluth1</strain>
        <tissue evidence="4">Whole animal</tissue>
    </source>
</reference>
<dbReference type="GO" id="GO:0032580">
    <property type="term" value="C:Golgi cisterna membrane"/>
    <property type="evidence" value="ECO:0007669"/>
    <property type="project" value="UniProtKB-SubCell"/>
</dbReference>
<evidence type="ECO:0000313" key="4">
    <source>
        <dbReference type="EMBL" id="KAH3694741.1"/>
    </source>
</evidence>
<keyword evidence="3" id="KW-0735">Signal-anchor</keyword>
<comment type="caution">
    <text evidence="4">The sequence shown here is derived from an EMBL/GenBank/DDBJ whole genome shotgun (WGS) entry which is preliminary data.</text>
</comment>
<keyword evidence="1 3" id="KW-0328">Glycosyltransferase</keyword>
<dbReference type="PANTHER" id="PTHR11927:SF9">
    <property type="entry name" value="L-FUCOSYLTRANSFERASE"/>
    <property type="match status" value="1"/>
</dbReference>
<comment type="pathway">
    <text evidence="3">Protein modification; protein glycosylation.</text>
</comment>
<protein>
    <recommendedName>
        <fullName evidence="3">L-Fucosyltransferase</fullName>
        <ecNumber evidence="3">2.4.1.-</ecNumber>
    </recommendedName>
</protein>
<dbReference type="CDD" id="cd11301">
    <property type="entry name" value="Fut1_Fut2_like"/>
    <property type="match status" value="1"/>
</dbReference>
<comment type="similarity">
    <text evidence="3">Belongs to the glycosyltransferase 11 family.</text>
</comment>